<comment type="caution">
    <text evidence="2">The sequence shown here is derived from an EMBL/GenBank/DDBJ whole genome shotgun (WGS) entry which is preliminary data.</text>
</comment>
<gene>
    <name evidence="2" type="ORF">RM540_13715</name>
</gene>
<reference evidence="2 3" key="1">
    <citation type="submission" date="2023-09" db="EMBL/GenBank/DDBJ databases">
        <authorList>
            <person name="Rey-Velasco X."/>
        </authorList>
    </citation>
    <scope>NUCLEOTIDE SEQUENCE [LARGE SCALE GENOMIC DNA]</scope>
    <source>
        <strain evidence="2 3">F394</strain>
    </source>
</reference>
<keyword evidence="2" id="KW-0547">Nucleotide-binding</keyword>
<keyword evidence="2" id="KW-0067">ATP-binding</keyword>
<proteinExistence type="predicted"/>
<organism evidence="2 3">
    <name type="scientific">Rubrivirga litoralis</name>
    <dbReference type="NCBI Taxonomy" id="3075598"/>
    <lineage>
        <taxon>Bacteria</taxon>
        <taxon>Pseudomonadati</taxon>
        <taxon>Rhodothermota</taxon>
        <taxon>Rhodothermia</taxon>
        <taxon>Rhodothermales</taxon>
        <taxon>Rubricoccaceae</taxon>
        <taxon>Rubrivirga</taxon>
    </lineage>
</organism>
<sequence>MTHDDLKRLAAMGEGAHLEFKNRVPRPERIAREVIALANTGGGKVLVGVDDDGTVLGLKDAHEEFYALGQALHERILPEIDLGFETVRVSRKREVLVVHVPASLDRPHVLLPDRRPDGTLPKRRAFVRVADQSVEASREAVQIMRAEGRGEGAQFTFGDAERTLLEYLERHERITVREYARMTKAPPWRASKTLVALARAGIVALHPQPGGDDYFTAALGNAA</sequence>
<dbReference type="SUPFAM" id="SSF46785">
    <property type="entry name" value="Winged helix' DNA-binding domain"/>
    <property type="match status" value="1"/>
</dbReference>
<dbReference type="Proteomes" id="UP001267426">
    <property type="component" value="Unassembled WGS sequence"/>
</dbReference>
<evidence type="ECO:0000313" key="2">
    <source>
        <dbReference type="EMBL" id="MDT0632811.1"/>
    </source>
</evidence>
<dbReference type="InterPro" id="IPR007421">
    <property type="entry name" value="Schlafen_AlbA_2_dom"/>
</dbReference>
<keyword evidence="3" id="KW-1185">Reference proteome</keyword>
<evidence type="ECO:0000313" key="3">
    <source>
        <dbReference type="Proteomes" id="UP001267426"/>
    </source>
</evidence>
<protein>
    <submittedName>
        <fullName evidence="2">ATP-binding protein</fullName>
    </submittedName>
</protein>
<dbReference type="GO" id="GO:0005524">
    <property type="term" value="F:ATP binding"/>
    <property type="evidence" value="ECO:0007669"/>
    <property type="project" value="UniProtKB-KW"/>
</dbReference>
<dbReference type="InterPro" id="IPR036390">
    <property type="entry name" value="WH_DNA-bd_sf"/>
</dbReference>
<dbReference type="EMBL" id="JAVRHT010000038">
    <property type="protein sequence ID" value="MDT0632811.1"/>
    <property type="molecule type" value="Genomic_DNA"/>
</dbReference>
<dbReference type="PANTHER" id="PTHR30595:SF6">
    <property type="entry name" value="SCHLAFEN ALBA-2 DOMAIN-CONTAINING PROTEIN"/>
    <property type="match status" value="1"/>
</dbReference>
<feature type="domain" description="Schlafen AlbA-2" evidence="1">
    <location>
        <begin position="14"/>
        <end position="136"/>
    </location>
</feature>
<dbReference type="PANTHER" id="PTHR30595">
    <property type="entry name" value="GLPR-RELATED TRANSCRIPTIONAL REPRESSOR"/>
    <property type="match status" value="1"/>
</dbReference>
<dbReference type="RefSeq" id="WP_311665075.1">
    <property type="nucleotide sequence ID" value="NZ_JAVRHT010000038.1"/>
</dbReference>
<accession>A0ABU3BUH5</accession>
<dbReference type="InterPro" id="IPR036388">
    <property type="entry name" value="WH-like_DNA-bd_sf"/>
</dbReference>
<dbReference type="InterPro" id="IPR038461">
    <property type="entry name" value="Schlafen_AlbA_2_dom_sf"/>
</dbReference>
<dbReference type="Pfam" id="PF04326">
    <property type="entry name" value="SLFN_AlbA_2"/>
    <property type="match status" value="1"/>
</dbReference>
<name>A0ABU3BUH5_9BACT</name>
<dbReference type="Gene3D" id="1.10.10.10">
    <property type="entry name" value="Winged helix-like DNA-binding domain superfamily/Winged helix DNA-binding domain"/>
    <property type="match status" value="1"/>
</dbReference>
<dbReference type="Gene3D" id="3.30.950.30">
    <property type="entry name" value="Schlafen, AAA domain"/>
    <property type="match status" value="1"/>
</dbReference>
<evidence type="ECO:0000259" key="1">
    <source>
        <dbReference type="Pfam" id="PF04326"/>
    </source>
</evidence>